<proteinExistence type="inferred from homology"/>
<dbReference type="AlphaFoldDB" id="A0A1D8N7Q8"/>
<dbReference type="Gene3D" id="1.10.340.30">
    <property type="entry name" value="Hypothetical protein, domain 2"/>
    <property type="match status" value="1"/>
</dbReference>
<evidence type="ECO:0000256" key="1">
    <source>
        <dbReference type="ARBA" id="ARBA00010817"/>
    </source>
</evidence>
<reference evidence="6 8" key="1">
    <citation type="journal article" date="2016" name="PLoS ONE">
        <title>Sequence Assembly of Yarrowia lipolytica Strain W29/CLIB89 Shows Transposable Element Diversity.</title>
        <authorList>
            <person name="Magnan C."/>
            <person name="Yu J."/>
            <person name="Chang I."/>
            <person name="Jahn E."/>
            <person name="Kanomata Y."/>
            <person name="Wu J."/>
            <person name="Zeller M."/>
            <person name="Oakes M."/>
            <person name="Baldi P."/>
            <person name="Sandmeyer S."/>
        </authorList>
    </citation>
    <scope>NUCLEOTIDE SEQUENCE [LARGE SCALE GENOMIC DNA]</scope>
    <source>
        <strain evidence="6">CLIB89</strain>
        <strain evidence="8">CLIB89(W29)</strain>
    </source>
</reference>
<dbReference type="Proteomes" id="UP000256601">
    <property type="component" value="Unassembled WGS sequence"/>
</dbReference>
<dbReference type="OMA" id="FMFILWR"/>
<keyword evidence="2" id="KW-0227">DNA damage</keyword>
<evidence type="ECO:0000256" key="2">
    <source>
        <dbReference type="ARBA" id="ARBA00022763"/>
    </source>
</evidence>
<dbReference type="GO" id="GO:0006285">
    <property type="term" value="P:base-excision repair, AP site formation"/>
    <property type="evidence" value="ECO:0007669"/>
    <property type="project" value="TreeGrafter"/>
</dbReference>
<dbReference type="EMBL" id="KZ858973">
    <property type="protein sequence ID" value="RDW26851.1"/>
    <property type="molecule type" value="Genomic_DNA"/>
</dbReference>
<organism evidence="6 8">
    <name type="scientific">Yarrowia lipolytica</name>
    <name type="common">Candida lipolytica</name>
    <dbReference type="NCBI Taxonomy" id="4952"/>
    <lineage>
        <taxon>Eukaryota</taxon>
        <taxon>Fungi</taxon>
        <taxon>Dikarya</taxon>
        <taxon>Ascomycota</taxon>
        <taxon>Saccharomycotina</taxon>
        <taxon>Dipodascomycetes</taxon>
        <taxon>Dipodascales</taxon>
        <taxon>Dipodascales incertae sedis</taxon>
        <taxon>Yarrowia</taxon>
    </lineage>
</organism>
<dbReference type="PANTHER" id="PTHR43003:SF5">
    <property type="entry name" value="DNA-3-METHYLADENINE GLYCOSYLASE"/>
    <property type="match status" value="1"/>
</dbReference>
<evidence type="ECO:0000313" key="8">
    <source>
        <dbReference type="Proteomes" id="UP000182444"/>
    </source>
</evidence>
<dbReference type="eggNOG" id="KOG1918">
    <property type="taxonomic scope" value="Eukaryota"/>
</dbReference>
<keyword evidence="3" id="KW-0234">DNA repair</keyword>
<dbReference type="SMART" id="SM00478">
    <property type="entry name" value="ENDO3c"/>
    <property type="match status" value="1"/>
</dbReference>
<dbReference type="CDD" id="cd00056">
    <property type="entry name" value="ENDO3c"/>
    <property type="match status" value="1"/>
</dbReference>
<dbReference type="InterPro" id="IPR003265">
    <property type="entry name" value="HhH-GPD_domain"/>
</dbReference>
<dbReference type="VEuPathDB" id="FungiDB:YALI1_B18631g"/>
<dbReference type="GO" id="GO:0005634">
    <property type="term" value="C:nucleus"/>
    <property type="evidence" value="ECO:0007669"/>
    <property type="project" value="TreeGrafter"/>
</dbReference>
<dbReference type="InterPro" id="IPR051912">
    <property type="entry name" value="Alkylbase_DNA_Glycosylase/TA"/>
</dbReference>
<dbReference type="InterPro" id="IPR011257">
    <property type="entry name" value="DNA_glycosylase"/>
</dbReference>
<dbReference type="PANTHER" id="PTHR43003">
    <property type="entry name" value="DNA-3-METHYLADENINE GLYCOSYLASE"/>
    <property type="match status" value="1"/>
</dbReference>
<evidence type="ECO:0000256" key="3">
    <source>
        <dbReference type="ARBA" id="ARBA00023204"/>
    </source>
</evidence>
<dbReference type="GO" id="GO:0008725">
    <property type="term" value="F:DNA-3-methyladenine glycosylase activity"/>
    <property type="evidence" value="ECO:0007669"/>
    <property type="project" value="TreeGrafter"/>
</dbReference>
<dbReference type="GO" id="GO:0006307">
    <property type="term" value="P:DNA alkylation repair"/>
    <property type="evidence" value="ECO:0007669"/>
    <property type="project" value="TreeGrafter"/>
</dbReference>
<accession>A0A1D8N7Q8</accession>
<evidence type="ECO:0000256" key="4">
    <source>
        <dbReference type="SAM" id="MobiDB-lite"/>
    </source>
</evidence>
<name>A0A1D8N7Q8_YARLL</name>
<dbReference type="VEuPathDB" id="FungiDB:YALI0_B14080g"/>
<dbReference type="FunFam" id="1.10.340.30:FF:000004">
    <property type="entry name" value="DNA-3-methyladenine glycosylase II"/>
    <property type="match status" value="1"/>
</dbReference>
<dbReference type="KEGG" id="yli:2906955"/>
<feature type="region of interest" description="Disordered" evidence="4">
    <location>
        <begin position="297"/>
        <end position="320"/>
    </location>
</feature>
<evidence type="ECO:0000313" key="9">
    <source>
        <dbReference type="Proteomes" id="UP000256601"/>
    </source>
</evidence>
<dbReference type="Proteomes" id="UP000182444">
    <property type="component" value="Chromosome 1B"/>
</dbReference>
<evidence type="ECO:0000259" key="5">
    <source>
        <dbReference type="SMART" id="SM00478"/>
    </source>
</evidence>
<evidence type="ECO:0000313" key="6">
    <source>
        <dbReference type="EMBL" id="AOW01677.1"/>
    </source>
</evidence>
<dbReference type="GO" id="GO:0043916">
    <property type="term" value="F:DNA-7-methylguanine glycosylase activity"/>
    <property type="evidence" value="ECO:0007669"/>
    <property type="project" value="TreeGrafter"/>
</dbReference>
<dbReference type="GO" id="GO:0032993">
    <property type="term" value="C:protein-DNA complex"/>
    <property type="evidence" value="ECO:0007669"/>
    <property type="project" value="TreeGrafter"/>
</dbReference>
<gene>
    <name evidence="7" type="ORF">B0I71DRAFT_130244</name>
    <name evidence="6" type="ORF">YALI1_B18631g</name>
</gene>
<dbReference type="GO" id="GO:0032131">
    <property type="term" value="F:alkylated DNA binding"/>
    <property type="evidence" value="ECO:0007669"/>
    <property type="project" value="TreeGrafter"/>
</dbReference>
<dbReference type="SUPFAM" id="SSF48150">
    <property type="entry name" value="DNA-glycosylase"/>
    <property type="match status" value="1"/>
</dbReference>
<sequence length="360" mass="40023">MRMNIFRRPSIHKLVMVATTRTRTKRSLAEPETTAPVVTPSTPKRQKTKLEIPTTPLAPAPKISLAESIKLIPKLDPVTKDNSHWDEIYESDFSKGLKYILDVDPSLEDIVHSSEFTSFVKEAATRQESRTNRKCNNCFEHLTRGIIGQQVSGAAAESILKKFKKLFPVEGSEDGKFPSPQEILDTPTEALRSAGLSGRKAEYITCLSTAFKDGTLSDDWLSTASDDDVVDALVAIKGIGPWSADMFLLFALKRMDVFTLGDLGIQRGVSVYLKERPHLAEIIKQVDFSLPINGVHSPGKSKKAGARKAAKSKPDTKGKWRVPTADEMTWVAHRFAPYRSVMMLILWKISDVNTAILDKK</sequence>
<feature type="compositionally biased region" description="Basic residues" evidence="4">
    <location>
        <begin position="299"/>
        <end position="311"/>
    </location>
</feature>
<feature type="region of interest" description="Disordered" evidence="4">
    <location>
        <begin position="22"/>
        <end position="48"/>
    </location>
</feature>
<dbReference type="GeneID" id="2906955"/>
<protein>
    <submittedName>
        <fullName evidence="7">DNA glycosylase</fullName>
    </submittedName>
</protein>
<reference evidence="7 9" key="2">
    <citation type="submission" date="2018-07" db="EMBL/GenBank/DDBJ databases">
        <title>Draft Genome Assemblies for Five Robust Yarrowia lipolytica Strains Exhibiting High Lipid Production and Pentose Sugar Utilization and Sugar Alcohol Secretion from Undetoxified Lignocellulosic Biomass Hydrolysates.</title>
        <authorList>
            <consortium name="DOE Joint Genome Institute"/>
            <person name="Walker C."/>
            <person name="Ryu S."/>
            <person name="Na H."/>
            <person name="Zane M."/>
            <person name="LaButti K."/>
            <person name="Lipzen A."/>
            <person name="Haridas S."/>
            <person name="Barry K."/>
            <person name="Grigoriev I.V."/>
            <person name="Quarterman J."/>
            <person name="Slininger P."/>
            <person name="Dien B."/>
            <person name="Trinh C.T."/>
        </authorList>
    </citation>
    <scope>NUCLEOTIDE SEQUENCE [LARGE SCALE GENOMIC DNA]</scope>
    <source>
        <strain evidence="7 9">YB392</strain>
    </source>
</reference>
<comment type="similarity">
    <text evidence="1">Belongs to the alkylbase DNA glycosidase AlkA family.</text>
</comment>
<feature type="domain" description="HhH-GPD" evidence="5">
    <location>
        <begin position="147"/>
        <end position="298"/>
    </location>
</feature>
<dbReference type="EMBL" id="CP017554">
    <property type="protein sequence ID" value="AOW01677.1"/>
    <property type="molecule type" value="Genomic_DNA"/>
</dbReference>
<evidence type="ECO:0000313" key="7">
    <source>
        <dbReference type="EMBL" id="RDW26851.1"/>
    </source>
</evidence>
<dbReference type="Pfam" id="PF00730">
    <property type="entry name" value="HhH-GPD"/>
    <property type="match status" value="1"/>
</dbReference>